<dbReference type="Proteomes" id="UP000282269">
    <property type="component" value="Chromosome"/>
</dbReference>
<dbReference type="EMBL" id="CP033237">
    <property type="protein sequence ID" value="AZF73774.1"/>
    <property type="molecule type" value="Genomic_DNA"/>
</dbReference>
<proteinExistence type="predicted"/>
<dbReference type="Gene3D" id="3.30.310.50">
    <property type="entry name" value="Alpha-D-phosphohexomutase, C-terminal domain"/>
    <property type="match status" value="1"/>
</dbReference>
<dbReference type="Proteomes" id="UP000273194">
    <property type="component" value="Chromosome"/>
</dbReference>
<reference evidence="16" key="2">
    <citation type="submission" date="2016-04" db="EMBL/GenBank/DDBJ databases">
        <authorList>
            <person name="Shah S.A."/>
            <person name="Garrett R.A."/>
        </authorList>
    </citation>
    <scope>NUCLEOTIDE SEQUENCE [LARGE SCALE GENOMIC DNA]</scope>
    <source>
        <strain evidence="16">ATCC 35091 / DSM 1616 / JCM 8930 / NBRC 15331 / P1</strain>
    </source>
</reference>
<dbReference type="Proteomes" id="UP000076770">
    <property type="component" value="Chromosome i"/>
</dbReference>
<dbReference type="Proteomes" id="UP000033085">
    <property type="component" value="Chromosome"/>
</dbReference>
<evidence type="ECO:0000313" key="23">
    <source>
        <dbReference type="Proteomes" id="UP000282269"/>
    </source>
</evidence>
<evidence type="ECO:0000313" key="11">
    <source>
        <dbReference type="EMBL" id="QPG50998.1"/>
    </source>
</evidence>
<dbReference type="EMBL" id="CP033239">
    <property type="protein sequence ID" value="AZF79005.1"/>
    <property type="molecule type" value="Genomic_DNA"/>
</dbReference>
<evidence type="ECO:0000313" key="24">
    <source>
        <dbReference type="Proteomes" id="UP000594632"/>
    </source>
</evidence>
<evidence type="ECO:0000313" key="9">
    <source>
        <dbReference type="EMBL" id="AZF81610.1"/>
    </source>
</evidence>
<reference evidence="2" key="5">
    <citation type="submission" date="2018-10" db="EMBL/GenBank/DDBJ databases">
        <authorList>
            <person name="McCarthy S."/>
            <person name="Gradnigo J."/>
            <person name="Johnson T."/>
            <person name="Payne S."/>
            <person name="Lipzen A."/>
            <person name="Schackwitz W."/>
            <person name="Martin J."/>
            <person name="Moriyama E."/>
            <person name="Blum P."/>
        </authorList>
    </citation>
    <scope>NUCLEOTIDE SEQUENCE</scope>
    <source>
        <strain evidence="1">SARC-B</strain>
        <strain evidence="2">SARC-C</strain>
        <strain evidence="3">SULA</strain>
    </source>
</reference>
<evidence type="ECO:0000313" key="1">
    <source>
        <dbReference type="EMBL" id="AKA74055.1"/>
    </source>
</evidence>
<reference evidence="12" key="3">
    <citation type="submission" date="2016-04" db="EMBL/GenBank/DDBJ databases">
        <authorList>
            <person name="Evans L.H."/>
            <person name="Alamgir A."/>
            <person name="Owens N."/>
            <person name="Weber N.D."/>
            <person name="Virtaneva K."/>
            <person name="Barbian K."/>
            <person name="Babar A."/>
            <person name="Rosenke K."/>
        </authorList>
    </citation>
    <scope>NUCLEOTIDE SEQUENCE</scope>
    <source>
        <strain evidence="12">P1</strain>
    </source>
</reference>
<evidence type="ECO:0000313" key="8">
    <source>
        <dbReference type="EMBL" id="AZF79005.1"/>
    </source>
</evidence>
<evidence type="ECO:0000313" key="14">
    <source>
        <dbReference type="Proteomes" id="UP000033085"/>
    </source>
</evidence>
<evidence type="ECO:0000313" key="21">
    <source>
        <dbReference type="Proteomes" id="UP000275843"/>
    </source>
</evidence>
<dbReference type="EMBL" id="CP050869">
    <property type="protein sequence ID" value="QPG50998.1"/>
    <property type="molecule type" value="Genomic_DNA"/>
</dbReference>
<dbReference type="EMBL" id="CP011057">
    <property type="protein sequence ID" value="AKA79446.1"/>
    <property type="molecule type" value="Genomic_DNA"/>
</dbReference>
<dbReference type="Proteomes" id="UP000275843">
    <property type="component" value="Chromosome"/>
</dbReference>
<evidence type="ECO:0000313" key="20">
    <source>
        <dbReference type="Proteomes" id="UP000273443"/>
    </source>
</evidence>
<protein>
    <submittedName>
        <fullName evidence="2">KEOPS complex Pcc1 subunit</fullName>
    </submittedName>
</protein>
<dbReference type="Proteomes" id="UP000278715">
    <property type="component" value="Chromosome"/>
</dbReference>
<evidence type="ECO:0000313" key="5">
    <source>
        <dbReference type="EMBL" id="AZF71154.1"/>
    </source>
</evidence>
<dbReference type="Proteomes" id="UP000269431">
    <property type="component" value="Chromosome"/>
</dbReference>
<evidence type="ECO:0000313" key="17">
    <source>
        <dbReference type="Proteomes" id="UP000267993"/>
    </source>
</evidence>
<evidence type="ECO:0000313" key="15">
    <source>
        <dbReference type="Proteomes" id="UP000033106"/>
    </source>
</evidence>
<evidence type="ECO:0000313" key="6">
    <source>
        <dbReference type="EMBL" id="AZF73774.1"/>
    </source>
</evidence>
<evidence type="ECO:0000313" key="18">
    <source>
        <dbReference type="Proteomes" id="UP000269431"/>
    </source>
</evidence>
<dbReference type="EMBL" id="CP033236">
    <property type="protein sequence ID" value="AZF71154.1"/>
    <property type="molecule type" value="Genomic_DNA"/>
</dbReference>
<dbReference type="EMBL" id="CP033235">
    <property type="protein sequence ID" value="AZF68534.1"/>
    <property type="molecule type" value="Genomic_DNA"/>
</dbReference>
<dbReference type="Proteomes" id="UP000267993">
    <property type="component" value="Chromosome"/>
</dbReference>
<reference evidence="13 14" key="1">
    <citation type="journal article" date="2015" name="Genome Announc.">
        <title>Complete Genome Sequence of Sulfolobus solfataricus Strain 98/2 and Evolved Derivatives.</title>
        <authorList>
            <person name="McCarthy S."/>
            <person name="Gradnigo J."/>
            <person name="Johnson T."/>
            <person name="Payne S."/>
            <person name="Lipzen A."/>
            <person name="Martin J."/>
            <person name="Schackwitz W."/>
            <person name="Moriyama E."/>
            <person name="Blum P."/>
        </authorList>
    </citation>
    <scope>NUCLEOTIDE SEQUENCE [LARGE SCALE GENOMIC DNA]</scope>
    <source>
        <strain evidence="13">98/2 SULC</strain>
        <strain evidence="1">SARC-B</strain>
        <strain evidence="2">SARC-C</strain>
        <strain evidence="3 15">SULA</strain>
        <strain evidence="14">SULB</strain>
    </source>
</reference>
<evidence type="ECO:0000313" key="13">
    <source>
        <dbReference type="Proteomes" id="UP000033057"/>
    </source>
</evidence>
<gene>
    <name evidence="11" type="ORF">HFC64_15255</name>
    <name evidence="12" type="ORF">SSOP1_0756</name>
    <name evidence="3" type="ORF">SULA_1814</name>
    <name evidence="1" type="ORF">SULB_1815</name>
    <name evidence="2" type="ORF">SULC_1813</name>
    <name evidence="4" type="ORF">SULG_09105</name>
    <name evidence="5" type="ORF">SULH_09105</name>
    <name evidence="6" type="ORF">SULI_09105</name>
    <name evidence="7" type="ORF">SULM_09095</name>
    <name evidence="8" type="ORF">SULN_09095</name>
    <name evidence="9" type="ORF">SULO_09105</name>
    <name evidence="10" type="ORF">SULZ_09030</name>
</gene>
<evidence type="ECO:0000313" key="2">
    <source>
        <dbReference type="EMBL" id="AKA76752.1"/>
    </source>
</evidence>
<dbReference type="Proteomes" id="UP000033057">
    <property type="component" value="Chromosome"/>
</dbReference>
<dbReference type="Proteomes" id="UP000033106">
    <property type="component" value="Chromosome"/>
</dbReference>
<dbReference type="GeneID" id="9284557"/>
<reference evidence="17 18" key="4">
    <citation type="journal article" date="2018" name="Proc. Natl. Acad. Sci. U.S.A.">
        <title>Nonmutational mechanism of inheritance in the Archaeon Sulfolobus solfataricus.</title>
        <authorList>
            <person name="Payne S."/>
            <person name="McCarthy S."/>
            <person name="Johnson T."/>
            <person name="North E."/>
            <person name="Blum P."/>
        </authorList>
    </citation>
    <scope>NUCLEOTIDE SEQUENCE [LARGE SCALE GENOMIC DNA]</scope>
    <source>
        <strain evidence="5 17">SARC-H</strain>
        <strain evidence="6 21">SARC-I</strain>
        <strain evidence="8 22">SARC-N</strain>
        <strain evidence="9 23">SARC-O</strain>
        <strain evidence="10 18">SUL120</strain>
        <strain evidence="4 19">SULG</strain>
        <strain evidence="7 20">SULM</strain>
    </source>
</reference>
<evidence type="ECO:0000313" key="10">
    <source>
        <dbReference type="EMBL" id="AZF84187.1"/>
    </source>
</evidence>
<dbReference type="EMBL" id="CP011056">
    <property type="protein sequence ID" value="AKA76752.1"/>
    <property type="molecule type" value="Genomic_DNA"/>
</dbReference>
<dbReference type="EMBL" id="CP033240">
    <property type="protein sequence ID" value="AZF81610.1"/>
    <property type="molecule type" value="Genomic_DNA"/>
</dbReference>
<dbReference type="EMBL" id="CP033241">
    <property type="protein sequence ID" value="AZF84187.1"/>
    <property type="molecule type" value="Genomic_DNA"/>
</dbReference>
<dbReference type="AlphaFoldDB" id="A0A0E3K9C6"/>
<dbReference type="EMBL" id="CP011055">
    <property type="protein sequence ID" value="AKA74055.1"/>
    <property type="molecule type" value="Genomic_DNA"/>
</dbReference>
<evidence type="ECO:0000313" key="22">
    <source>
        <dbReference type="Proteomes" id="UP000278715"/>
    </source>
</evidence>
<evidence type="ECO:0000313" key="3">
    <source>
        <dbReference type="EMBL" id="AKA79446.1"/>
    </source>
</evidence>
<evidence type="ECO:0000313" key="7">
    <source>
        <dbReference type="EMBL" id="AZF76397.1"/>
    </source>
</evidence>
<dbReference type="KEGG" id="ssof:SULC_1813"/>
<dbReference type="EMBL" id="CP033238">
    <property type="protein sequence ID" value="AZF76397.1"/>
    <property type="molecule type" value="Genomic_DNA"/>
</dbReference>
<dbReference type="Proteomes" id="UP000273443">
    <property type="component" value="Chromosome"/>
</dbReference>
<sequence length="91" mass="10510">MKIQISLYVDNSNKIELQEIIYNSIIIEKIDTKYVKIRKSPLQIEIDAPSITRARAIMNSYILWIYTILKSLEEVEKSGREITSRSSSSTS</sequence>
<dbReference type="EMBL" id="LT549890">
    <property type="protein sequence ID" value="SAI84310.1"/>
    <property type="molecule type" value="Genomic_DNA"/>
</dbReference>
<dbReference type="OrthoDB" id="37205at2157"/>
<organism evidence="2 13">
    <name type="scientific">Saccharolobus solfataricus</name>
    <name type="common">Sulfolobus solfataricus</name>
    <dbReference type="NCBI Taxonomy" id="2287"/>
    <lineage>
        <taxon>Archaea</taxon>
        <taxon>Thermoproteota</taxon>
        <taxon>Thermoprotei</taxon>
        <taxon>Sulfolobales</taxon>
        <taxon>Sulfolobaceae</taxon>
        <taxon>Saccharolobus</taxon>
    </lineage>
</organism>
<name>A0A0E3K9C6_SACSO</name>
<evidence type="ECO:0000313" key="19">
    <source>
        <dbReference type="Proteomes" id="UP000273194"/>
    </source>
</evidence>
<dbReference type="KEGG" id="ssol:SULB_1815"/>
<evidence type="ECO:0000313" key="4">
    <source>
        <dbReference type="EMBL" id="AZF68534.1"/>
    </source>
</evidence>
<accession>A0A0E3K9C6</accession>
<evidence type="ECO:0000313" key="12">
    <source>
        <dbReference type="EMBL" id="SAI84310.1"/>
    </source>
</evidence>
<dbReference type="RefSeq" id="WP_009991299.1">
    <property type="nucleotide sequence ID" value="NZ_CP011055.2"/>
</dbReference>
<dbReference type="Proteomes" id="UP000594632">
    <property type="component" value="Chromosome"/>
</dbReference>
<dbReference type="KEGG" id="ssoa:SULA_1814"/>
<evidence type="ECO:0000313" key="16">
    <source>
        <dbReference type="Proteomes" id="UP000076770"/>
    </source>
</evidence>
<reference evidence="11 24" key="6">
    <citation type="journal article" date="2020" name="Nat. Commun.">
        <title>The structures of two archaeal type IV pili illuminate evolutionary relationships.</title>
        <authorList>
            <person name="Wang F."/>
            <person name="Baquero D.P."/>
            <person name="Su Z."/>
            <person name="Beltran L.C."/>
            <person name="Prangishvili D."/>
            <person name="Krupovic M."/>
            <person name="Egelman E.H."/>
        </authorList>
    </citation>
    <scope>NUCLEOTIDE SEQUENCE [LARGE SCALE GENOMIC DNA]</scope>
    <source>
        <strain evidence="11 24">POZ149</strain>
    </source>
</reference>